<comment type="caution">
    <text evidence="4">The sequence shown here is derived from an EMBL/GenBank/DDBJ whole genome shotgun (WGS) entry which is preliminary data.</text>
</comment>
<dbReference type="Gene3D" id="2.60.120.380">
    <property type="match status" value="1"/>
</dbReference>
<dbReference type="SMART" id="SM00612">
    <property type="entry name" value="Kelch"/>
    <property type="match status" value="6"/>
</dbReference>
<evidence type="ECO:0000256" key="2">
    <source>
        <dbReference type="ARBA" id="ARBA00022737"/>
    </source>
</evidence>
<name>A0A540WVN4_9BACT</name>
<keyword evidence="5" id="KW-1185">Reference proteome</keyword>
<dbReference type="PANTHER" id="PTHR46344:SF27">
    <property type="entry name" value="KELCH REPEAT SUPERFAMILY PROTEIN"/>
    <property type="match status" value="1"/>
</dbReference>
<dbReference type="AlphaFoldDB" id="A0A540WVN4"/>
<evidence type="ECO:0008006" key="6">
    <source>
        <dbReference type="Google" id="ProtNLM"/>
    </source>
</evidence>
<dbReference type="InterPro" id="IPR006652">
    <property type="entry name" value="Kelch_1"/>
</dbReference>
<accession>A0A540WVN4</accession>
<dbReference type="OrthoDB" id="5524970at2"/>
<dbReference type="EMBL" id="VIFM01000113">
    <property type="protein sequence ID" value="TQF13073.1"/>
    <property type="molecule type" value="Genomic_DNA"/>
</dbReference>
<gene>
    <name evidence="4" type="ORF">FJV41_25715</name>
</gene>
<sequence length="535" mass="55539">MAATPATPQSPSCTSRSHEASPSKSSQGVIMNAFFQGRCLFPRGVAPTLLAAFVGLVGGLACDGEETRLSHEVGSPEASTDLTAVVSPMASEASLASLAPRWEATGSLSIDRHRAASVRLNSGKVLVAGGYSYNSSSNNYLASAELYDPATRTWSMAASMAVNRDGPVATLLANGKVFVVGGYTSTGRTATAEVYDPATNSWSAAGAMRTAQEDCTATLLTNGKVVVTGGYVSTPEVYDPATNTWSLAGAQSPTRLGSTSTLLPNGKVLHVGGWDGATHATARLYDPATNAWSATASMATARWDHTATRLPNGKVLVVGGWEDVAAAELYDSTTNTWSPAGTMSTPRAFHTAALVDGKVLVTGGHTSNNRNTRQSAELYDPATNTWSLTAPMATARSWHSAITLVDGNMLVTNGGRTSELYTLSSAPMGRVAQGYTCGAADTFTPSCVYSASPDATYAWTAPSTGLFTFTTAGSDFDTVLEIVDSTTSQSLGCNDEANSSTSQSSLTLSLVAGQKITVKVEGYSVHCGNYALNIQ</sequence>
<organism evidence="4 5">
    <name type="scientific">Myxococcus llanfairpwllgwyngyllgogerychwyrndrobwllllantysiliogogogochensis</name>
    <dbReference type="NCBI Taxonomy" id="2590453"/>
    <lineage>
        <taxon>Bacteria</taxon>
        <taxon>Pseudomonadati</taxon>
        <taxon>Myxococcota</taxon>
        <taxon>Myxococcia</taxon>
        <taxon>Myxococcales</taxon>
        <taxon>Cystobacterineae</taxon>
        <taxon>Myxococcaceae</taxon>
        <taxon>Myxococcus</taxon>
    </lineage>
</organism>
<dbReference type="InterPro" id="IPR015915">
    <property type="entry name" value="Kelch-typ_b-propeller"/>
</dbReference>
<proteinExistence type="predicted"/>
<dbReference type="Pfam" id="PF01344">
    <property type="entry name" value="Kelch_1"/>
    <property type="match status" value="3"/>
</dbReference>
<evidence type="ECO:0000256" key="3">
    <source>
        <dbReference type="SAM" id="MobiDB-lite"/>
    </source>
</evidence>
<dbReference type="Proteomes" id="UP000315369">
    <property type="component" value="Unassembled WGS sequence"/>
</dbReference>
<dbReference type="InterPro" id="IPR011043">
    <property type="entry name" value="Gal_Oxase/kelch_b-propeller"/>
</dbReference>
<dbReference type="Gene3D" id="2.120.10.80">
    <property type="entry name" value="Kelch-type beta propeller"/>
    <property type="match status" value="2"/>
</dbReference>
<feature type="compositionally biased region" description="Polar residues" evidence="3">
    <location>
        <begin position="1"/>
        <end position="15"/>
    </location>
</feature>
<reference evidence="4 5" key="1">
    <citation type="submission" date="2019-06" db="EMBL/GenBank/DDBJ databases">
        <authorList>
            <person name="Livingstone P."/>
            <person name="Whitworth D."/>
        </authorList>
    </citation>
    <scope>NUCLEOTIDE SEQUENCE [LARGE SCALE GENOMIC DNA]</scope>
    <source>
        <strain evidence="4 5">AM401</strain>
    </source>
</reference>
<dbReference type="Pfam" id="PF24681">
    <property type="entry name" value="Kelch_KLHDC2_KLHL20_DRC7"/>
    <property type="match status" value="1"/>
</dbReference>
<evidence type="ECO:0000313" key="4">
    <source>
        <dbReference type="EMBL" id="TQF13073.1"/>
    </source>
</evidence>
<keyword evidence="1" id="KW-0880">Kelch repeat</keyword>
<evidence type="ECO:0000313" key="5">
    <source>
        <dbReference type="Proteomes" id="UP000315369"/>
    </source>
</evidence>
<evidence type="ECO:0000256" key="1">
    <source>
        <dbReference type="ARBA" id="ARBA00022441"/>
    </source>
</evidence>
<protein>
    <recommendedName>
        <fullName evidence="6">Kelch domain-containing protein</fullName>
    </recommendedName>
</protein>
<dbReference type="PANTHER" id="PTHR46344">
    <property type="entry name" value="OS02G0202900 PROTEIN"/>
    <property type="match status" value="1"/>
</dbReference>
<feature type="region of interest" description="Disordered" evidence="3">
    <location>
        <begin position="1"/>
        <end position="24"/>
    </location>
</feature>
<keyword evidence="2" id="KW-0677">Repeat</keyword>
<dbReference type="SUPFAM" id="SSF50965">
    <property type="entry name" value="Galactose oxidase, central domain"/>
    <property type="match status" value="2"/>
</dbReference>